<dbReference type="Gene3D" id="3.20.20.70">
    <property type="entry name" value="Aldolase class I"/>
    <property type="match status" value="1"/>
</dbReference>
<organism evidence="3">
    <name type="scientific">marine sediment metagenome</name>
    <dbReference type="NCBI Taxonomy" id="412755"/>
    <lineage>
        <taxon>unclassified sequences</taxon>
        <taxon>metagenomes</taxon>
        <taxon>ecological metagenomes</taxon>
    </lineage>
</organism>
<protein>
    <recommendedName>
        <fullName evidence="4">Radical SAM core domain-containing protein</fullName>
    </recommendedName>
</protein>
<evidence type="ECO:0000313" key="3">
    <source>
        <dbReference type="EMBL" id="GAI76765.1"/>
    </source>
</evidence>
<gene>
    <name evidence="3" type="ORF">S12H4_22563</name>
</gene>
<dbReference type="InterPro" id="IPR013785">
    <property type="entry name" value="Aldolase_TIM"/>
</dbReference>
<keyword evidence="2" id="KW-0004">4Fe-4S</keyword>
<dbReference type="InterPro" id="IPR058240">
    <property type="entry name" value="rSAM_sf"/>
</dbReference>
<reference evidence="3" key="1">
    <citation type="journal article" date="2014" name="Front. Microbiol.">
        <title>High frequency of phylogenetically diverse reductive dehalogenase-homologous genes in deep subseafloor sedimentary metagenomes.</title>
        <authorList>
            <person name="Kawai M."/>
            <person name="Futagami T."/>
            <person name="Toyoda A."/>
            <person name="Takaki Y."/>
            <person name="Nishi S."/>
            <person name="Hori S."/>
            <person name="Arai W."/>
            <person name="Tsubouchi T."/>
            <person name="Morono Y."/>
            <person name="Uchiyama I."/>
            <person name="Ito T."/>
            <person name="Fujiyama A."/>
            <person name="Inagaki F."/>
            <person name="Takami H."/>
        </authorList>
    </citation>
    <scope>NUCLEOTIDE SEQUENCE</scope>
    <source>
        <strain evidence="3">Expedition CK06-06</strain>
    </source>
</reference>
<comment type="cofactor">
    <cofactor evidence="1">
        <name>[4Fe-4S] cluster</name>
        <dbReference type="ChEBI" id="CHEBI:49883"/>
    </cofactor>
</comment>
<keyword evidence="2" id="KW-0411">Iron-sulfur</keyword>
<name>X1SN23_9ZZZZ</name>
<dbReference type="SUPFAM" id="SSF102114">
    <property type="entry name" value="Radical SAM enzymes"/>
    <property type="match status" value="1"/>
</dbReference>
<dbReference type="PANTHER" id="PTHR43787:SF11">
    <property type="entry name" value="UPF0026 PROTEIN SLR1464"/>
    <property type="match status" value="1"/>
</dbReference>
<comment type="caution">
    <text evidence="3">The sequence shown here is derived from an EMBL/GenBank/DDBJ whole genome shotgun (WGS) entry which is preliminary data.</text>
</comment>
<dbReference type="EMBL" id="BARW01011792">
    <property type="protein sequence ID" value="GAI76765.1"/>
    <property type="molecule type" value="Genomic_DNA"/>
</dbReference>
<proteinExistence type="predicted"/>
<sequence>MIPKLVLELERVRDIPADYATFSGVGEPTLASNLGQAIELVKSVLGLPVAILTNSSLLPREDVRQELGQADIVVVKLDAPNEEVFHMINRPVIGYSLDEILQGIIHLRSEFGGKLALQAMFIETNKDAALEMARIAEQLSPDEVQLNTPLRPCAVPPLTLEEMSSIKRAFSQHRNV</sequence>
<evidence type="ECO:0000256" key="2">
    <source>
        <dbReference type="ARBA" id="ARBA00022485"/>
    </source>
</evidence>
<keyword evidence="2" id="KW-0408">Iron</keyword>
<evidence type="ECO:0000256" key="1">
    <source>
        <dbReference type="ARBA" id="ARBA00001966"/>
    </source>
</evidence>
<feature type="non-terminal residue" evidence="3">
    <location>
        <position position="176"/>
    </location>
</feature>
<dbReference type="GO" id="GO:0051539">
    <property type="term" value="F:4 iron, 4 sulfur cluster binding"/>
    <property type="evidence" value="ECO:0007669"/>
    <property type="project" value="UniProtKB-KW"/>
</dbReference>
<evidence type="ECO:0008006" key="4">
    <source>
        <dbReference type="Google" id="ProtNLM"/>
    </source>
</evidence>
<accession>X1SN23</accession>
<dbReference type="AlphaFoldDB" id="X1SN23"/>
<keyword evidence="2" id="KW-0479">Metal-binding</keyword>
<dbReference type="PANTHER" id="PTHR43787">
    <property type="entry name" value="FEMO COFACTOR BIOSYNTHESIS PROTEIN NIFB-RELATED"/>
    <property type="match status" value="1"/>
</dbReference>